<keyword evidence="6 9" id="KW-0067">ATP-binding</keyword>
<dbReference type="PANTHER" id="PTHR43297">
    <property type="entry name" value="OLIGOPEPTIDE TRANSPORT ATP-BINDING PROTEIN APPD"/>
    <property type="match status" value="1"/>
</dbReference>
<dbReference type="Pfam" id="PF00005">
    <property type="entry name" value="ABC_tran"/>
    <property type="match status" value="1"/>
</dbReference>
<evidence type="ECO:0000256" key="5">
    <source>
        <dbReference type="ARBA" id="ARBA00022741"/>
    </source>
</evidence>
<dbReference type="RefSeq" id="WP_264713405.1">
    <property type="nucleotide sequence ID" value="NZ_JAPDNT010000005.1"/>
</dbReference>
<accession>A0AA41YLB0</accession>
<feature type="domain" description="ABC transporter" evidence="8">
    <location>
        <begin position="11"/>
        <end position="266"/>
    </location>
</feature>
<dbReference type="InterPro" id="IPR050388">
    <property type="entry name" value="ABC_Ni/Peptide_Import"/>
</dbReference>
<dbReference type="AlphaFoldDB" id="A0AA41YLB0"/>
<reference evidence="9" key="2">
    <citation type="submission" date="2022-10" db="EMBL/GenBank/DDBJ databases">
        <authorList>
            <person name="Trinh H.N."/>
        </authorList>
    </citation>
    <scope>NUCLEOTIDE SEQUENCE</scope>
    <source>
        <strain evidence="9">RN2-1</strain>
    </source>
</reference>
<gene>
    <name evidence="9" type="ORF">OL599_09155</name>
</gene>
<evidence type="ECO:0000259" key="8">
    <source>
        <dbReference type="PROSITE" id="PS50893"/>
    </source>
</evidence>
<keyword evidence="3" id="KW-0813">Transport</keyword>
<dbReference type="SUPFAM" id="SSF52540">
    <property type="entry name" value="P-loop containing nucleoside triphosphate hydrolases"/>
    <property type="match status" value="1"/>
</dbReference>
<organism evidence="9 10">
    <name type="scientific">Limobrevibacterium gyesilva</name>
    <dbReference type="NCBI Taxonomy" id="2991712"/>
    <lineage>
        <taxon>Bacteria</taxon>
        <taxon>Pseudomonadati</taxon>
        <taxon>Pseudomonadota</taxon>
        <taxon>Alphaproteobacteria</taxon>
        <taxon>Acetobacterales</taxon>
        <taxon>Acetobacteraceae</taxon>
        <taxon>Limobrevibacterium</taxon>
    </lineage>
</organism>
<dbReference type="SMART" id="SM00382">
    <property type="entry name" value="AAA"/>
    <property type="match status" value="1"/>
</dbReference>
<dbReference type="NCBIfam" id="TIGR01727">
    <property type="entry name" value="oligo_HPY"/>
    <property type="match status" value="1"/>
</dbReference>
<dbReference type="InterPro" id="IPR027417">
    <property type="entry name" value="P-loop_NTPase"/>
</dbReference>
<dbReference type="PROSITE" id="PS50893">
    <property type="entry name" value="ABC_TRANSPORTER_2"/>
    <property type="match status" value="1"/>
</dbReference>
<dbReference type="Proteomes" id="UP001165679">
    <property type="component" value="Unassembled WGS sequence"/>
</dbReference>
<evidence type="ECO:0000256" key="4">
    <source>
        <dbReference type="ARBA" id="ARBA00022475"/>
    </source>
</evidence>
<dbReference type="EMBL" id="JAPDNT010000005">
    <property type="protein sequence ID" value="MCW3474750.1"/>
    <property type="molecule type" value="Genomic_DNA"/>
</dbReference>
<evidence type="ECO:0000256" key="2">
    <source>
        <dbReference type="ARBA" id="ARBA00005417"/>
    </source>
</evidence>
<evidence type="ECO:0000256" key="1">
    <source>
        <dbReference type="ARBA" id="ARBA00004417"/>
    </source>
</evidence>
<dbReference type="GO" id="GO:0016887">
    <property type="term" value="F:ATP hydrolysis activity"/>
    <property type="evidence" value="ECO:0007669"/>
    <property type="project" value="InterPro"/>
</dbReference>
<evidence type="ECO:0000256" key="7">
    <source>
        <dbReference type="ARBA" id="ARBA00023136"/>
    </source>
</evidence>
<dbReference type="PANTHER" id="PTHR43297:SF2">
    <property type="entry name" value="DIPEPTIDE TRANSPORT ATP-BINDING PROTEIN DPPD"/>
    <property type="match status" value="1"/>
</dbReference>
<evidence type="ECO:0000256" key="6">
    <source>
        <dbReference type="ARBA" id="ARBA00022840"/>
    </source>
</evidence>
<dbReference type="InterPro" id="IPR017871">
    <property type="entry name" value="ABC_transporter-like_CS"/>
</dbReference>
<comment type="caution">
    <text evidence="9">The sequence shown here is derived from an EMBL/GenBank/DDBJ whole genome shotgun (WGS) entry which is preliminary data.</text>
</comment>
<evidence type="ECO:0000313" key="10">
    <source>
        <dbReference type="Proteomes" id="UP001165679"/>
    </source>
</evidence>
<dbReference type="PROSITE" id="PS00211">
    <property type="entry name" value="ABC_TRANSPORTER_1"/>
    <property type="match status" value="1"/>
</dbReference>
<evidence type="ECO:0000313" key="9">
    <source>
        <dbReference type="EMBL" id="MCW3474750.1"/>
    </source>
</evidence>
<protein>
    <submittedName>
        <fullName evidence="9">ABC transporter ATP-binding protein</fullName>
    </submittedName>
</protein>
<dbReference type="GO" id="GO:0005524">
    <property type="term" value="F:ATP binding"/>
    <property type="evidence" value="ECO:0007669"/>
    <property type="project" value="UniProtKB-KW"/>
</dbReference>
<dbReference type="GO" id="GO:0055085">
    <property type="term" value="P:transmembrane transport"/>
    <property type="evidence" value="ECO:0007669"/>
    <property type="project" value="UniProtKB-ARBA"/>
</dbReference>
<name>A0AA41YLB0_9PROT</name>
<dbReference type="CDD" id="cd03257">
    <property type="entry name" value="ABC_NikE_OppD_transporters"/>
    <property type="match status" value="1"/>
</dbReference>
<dbReference type="InterPro" id="IPR003593">
    <property type="entry name" value="AAA+_ATPase"/>
</dbReference>
<keyword evidence="7" id="KW-0472">Membrane</keyword>
<dbReference type="GO" id="GO:0015833">
    <property type="term" value="P:peptide transport"/>
    <property type="evidence" value="ECO:0007669"/>
    <property type="project" value="InterPro"/>
</dbReference>
<proteinExistence type="inferred from homology"/>
<sequence>MTGITEAAPLLVVDNLVVSFGRAPRSVVAARGVSFEMRRQEVVALVGESGSGKSTTGLALLGLVGDGAASVEGSIRITRKNGMTDDVAALPERRLRQLRGNDVAMIFQEPMSSLNPIYTIGTQIIEALTVHRRMSQREARGEALSLLTQLGVASPEKCLVSYPHQLSGGMRQRVMIAMALSGRPALLIADEPTTALDVTIQAQIIDILKALQHETGMAILFVTHDLGLVSELAERVLVMYAGQIVEEGPVDRVFAQPRMPYTQALMRSRPRLGGKGTKIEAIPGTVPNLAALPQGCSFHPRCPHFLPGRCDATEPPLEVAEPGWKIRCIRWRELEEGGL</sequence>
<comment type="similarity">
    <text evidence="2">Belongs to the ABC transporter superfamily.</text>
</comment>
<dbReference type="FunFam" id="3.40.50.300:FF:000016">
    <property type="entry name" value="Oligopeptide ABC transporter ATP-binding component"/>
    <property type="match status" value="1"/>
</dbReference>
<dbReference type="Pfam" id="PF08352">
    <property type="entry name" value="oligo_HPY"/>
    <property type="match status" value="1"/>
</dbReference>
<evidence type="ECO:0000256" key="3">
    <source>
        <dbReference type="ARBA" id="ARBA00022448"/>
    </source>
</evidence>
<comment type="subcellular location">
    <subcellularLocation>
        <location evidence="1">Cell inner membrane</location>
        <topology evidence="1">Peripheral membrane protein</topology>
    </subcellularLocation>
</comment>
<reference evidence="9" key="1">
    <citation type="submission" date="2022-09" db="EMBL/GenBank/DDBJ databases">
        <title>Rhodovastum sp. nov. RN2-1 isolated from soil in Seongnam, South Korea.</title>
        <authorList>
            <person name="Le N.T."/>
        </authorList>
    </citation>
    <scope>NUCLEOTIDE SEQUENCE</scope>
    <source>
        <strain evidence="9">RN2-1</strain>
    </source>
</reference>
<keyword evidence="4" id="KW-1003">Cell membrane</keyword>
<keyword evidence="10" id="KW-1185">Reference proteome</keyword>
<dbReference type="InterPro" id="IPR013563">
    <property type="entry name" value="Oligopep_ABC_C"/>
</dbReference>
<dbReference type="Gene3D" id="3.40.50.300">
    <property type="entry name" value="P-loop containing nucleotide triphosphate hydrolases"/>
    <property type="match status" value="1"/>
</dbReference>
<dbReference type="InterPro" id="IPR003439">
    <property type="entry name" value="ABC_transporter-like_ATP-bd"/>
</dbReference>
<dbReference type="GO" id="GO:0005886">
    <property type="term" value="C:plasma membrane"/>
    <property type="evidence" value="ECO:0007669"/>
    <property type="project" value="UniProtKB-SubCell"/>
</dbReference>
<keyword evidence="5" id="KW-0547">Nucleotide-binding</keyword>